<proteinExistence type="predicted"/>
<keyword evidence="8" id="KW-1185">Reference proteome</keyword>
<name>A0A9J6GUJ4_HAELO</name>
<evidence type="ECO:0000256" key="1">
    <source>
        <dbReference type="ARBA" id="ARBA00022448"/>
    </source>
</evidence>
<comment type="caution">
    <text evidence="7">The sequence shown here is derived from an EMBL/GenBank/DDBJ whole genome shotgun (WGS) entry which is preliminary data.</text>
</comment>
<evidence type="ECO:0000256" key="3">
    <source>
        <dbReference type="ARBA" id="ARBA00023053"/>
    </source>
</evidence>
<dbReference type="PANTHER" id="PTHR45897">
    <property type="entry name" value="HIGH-AFFINITY CHOLINE TRANSPORTER 1"/>
    <property type="match status" value="1"/>
</dbReference>
<reference evidence="7 8" key="1">
    <citation type="journal article" date="2020" name="Cell">
        <title>Large-Scale Comparative Analyses of Tick Genomes Elucidate Their Genetic Diversity and Vector Capacities.</title>
        <authorList>
            <consortium name="Tick Genome and Microbiome Consortium (TIGMIC)"/>
            <person name="Jia N."/>
            <person name="Wang J."/>
            <person name="Shi W."/>
            <person name="Du L."/>
            <person name="Sun Y."/>
            <person name="Zhan W."/>
            <person name="Jiang J.F."/>
            <person name="Wang Q."/>
            <person name="Zhang B."/>
            <person name="Ji P."/>
            <person name="Bell-Sakyi L."/>
            <person name="Cui X.M."/>
            <person name="Yuan T.T."/>
            <person name="Jiang B.G."/>
            <person name="Yang W.F."/>
            <person name="Lam T.T."/>
            <person name="Chang Q.C."/>
            <person name="Ding S.J."/>
            <person name="Wang X.J."/>
            <person name="Zhu J.G."/>
            <person name="Ruan X.D."/>
            <person name="Zhao L."/>
            <person name="Wei J.T."/>
            <person name="Ye R.Z."/>
            <person name="Que T.C."/>
            <person name="Du C.H."/>
            <person name="Zhou Y.H."/>
            <person name="Cheng J.X."/>
            <person name="Dai P.F."/>
            <person name="Guo W.B."/>
            <person name="Han X.H."/>
            <person name="Huang E.J."/>
            <person name="Li L.F."/>
            <person name="Wei W."/>
            <person name="Gao Y.C."/>
            <person name="Liu J.Z."/>
            <person name="Shao H.Z."/>
            <person name="Wang X."/>
            <person name="Wang C.C."/>
            <person name="Yang T.C."/>
            <person name="Huo Q.B."/>
            <person name="Li W."/>
            <person name="Chen H.Y."/>
            <person name="Chen S.E."/>
            <person name="Zhou L.G."/>
            <person name="Ni X.B."/>
            <person name="Tian J.H."/>
            <person name="Sheng Y."/>
            <person name="Liu T."/>
            <person name="Pan Y.S."/>
            <person name="Xia L.Y."/>
            <person name="Li J."/>
            <person name="Zhao F."/>
            <person name="Cao W.C."/>
        </authorList>
    </citation>
    <scope>NUCLEOTIDE SEQUENCE [LARGE SCALE GENOMIC DNA]</scope>
    <source>
        <strain evidence="7">HaeL-2018</strain>
    </source>
</reference>
<gene>
    <name evidence="7" type="ORF">HPB48_009845</name>
</gene>
<evidence type="ECO:0000256" key="4">
    <source>
        <dbReference type="ARBA" id="ARBA00023065"/>
    </source>
</evidence>
<evidence type="ECO:0000256" key="6">
    <source>
        <dbReference type="ARBA" id="ARBA00023201"/>
    </source>
</evidence>
<keyword evidence="1" id="KW-0813">Transport</keyword>
<dbReference type="GO" id="GO:0005307">
    <property type="term" value="F:choline:sodium symporter activity"/>
    <property type="evidence" value="ECO:0007669"/>
    <property type="project" value="TreeGrafter"/>
</dbReference>
<dbReference type="EMBL" id="JABSTR010000008">
    <property type="protein sequence ID" value="KAH9378039.1"/>
    <property type="molecule type" value="Genomic_DNA"/>
</dbReference>
<keyword evidence="2" id="KW-0769">Symport</keyword>
<protein>
    <submittedName>
        <fullName evidence="7">Uncharacterized protein</fullName>
    </submittedName>
</protein>
<dbReference type="GO" id="GO:0005886">
    <property type="term" value="C:plasma membrane"/>
    <property type="evidence" value="ECO:0007669"/>
    <property type="project" value="TreeGrafter"/>
</dbReference>
<dbReference type="InterPro" id="IPR052244">
    <property type="entry name" value="Choline_transporter"/>
</dbReference>
<dbReference type="Proteomes" id="UP000821853">
    <property type="component" value="Unassembled WGS sequence"/>
</dbReference>
<organism evidence="7 8">
    <name type="scientific">Haemaphysalis longicornis</name>
    <name type="common">Bush tick</name>
    <dbReference type="NCBI Taxonomy" id="44386"/>
    <lineage>
        <taxon>Eukaryota</taxon>
        <taxon>Metazoa</taxon>
        <taxon>Ecdysozoa</taxon>
        <taxon>Arthropoda</taxon>
        <taxon>Chelicerata</taxon>
        <taxon>Arachnida</taxon>
        <taxon>Acari</taxon>
        <taxon>Parasitiformes</taxon>
        <taxon>Ixodida</taxon>
        <taxon>Ixodoidea</taxon>
        <taxon>Ixodidae</taxon>
        <taxon>Haemaphysalinae</taxon>
        <taxon>Haemaphysalis</taxon>
    </lineage>
</organism>
<sequence length="130" mass="14537">MRLELAFPSVNTPSDGAFTQRTAYLSGGYLFAVKMRNAGYKTMLDPFQQHFGARMGCLLFIPALCGEVFWSAAILAALGECLLYCKFGKKPLKTIKGIQCKIYSYRSSNEAVEGMWMVVQARQLPKLMFS</sequence>
<evidence type="ECO:0000313" key="7">
    <source>
        <dbReference type="EMBL" id="KAH9378039.1"/>
    </source>
</evidence>
<evidence type="ECO:0000256" key="2">
    <source>
        <dbReference type="ARBA" id="ARBA00022847"/>
    </source>
</evidence>
<evidence type="ECO:0000256" key="5">
    <source>
        <dbReference type="ARBA" id="ARBA00023180"/>
    </source>
</evidence>
<dbReference type="AlphaFoldDB" id="A0A9J6GUJ4"/>
<keyword evidence="3" id="KW-0915">Sodium</keyword>
<dbReference type="OrthoDB" id="546820at2759"/>
<keyword evidence="4" id="KW-0406">Ion transport</keyword>
<keyword evidence="5" id="KW-0325">Glycoprotein</keyword>
<dbReference type="PANTHER" id="PTHR45897:SF4">
    <property type="entry name" value="HIGH-AFFINITY CHOLINE TRANSPORTER 1"/>
    <property type="match status" value="1"/>
</dbReference>
<evidence type="ECO:0000313" key="8">
    <source>
        <dbReference type="Proteomes" id="UP000821853"/>
    </source>
</evidence>
<accession>A0A9J6GUJ4</accession>
<dbReference type="VEuPathDB" id="VectorBase:HLOH_059685"/>
<keyword evidence="6" id="KW-0739">Sodium transport</keyword>
<dbReference type="GO" id="GO:0008292">
    <property type="term" value="P:acetylcholine biosynthetic process"/>
    <property type="evidence" value="ECO:0007669"/>
    <property type="project" value="TreeGrafter"/>
</dbReference>